<dbReference type="InterPro" id="IPR036324">
    <property type="entry name" value="Mn/Fe_SOD_N_sf"/>
</dbReference>
<evidence type="ECO:0000259" key="7">
    <source>
        <dbReference type="PROSITE" id="PS50858"/>
    </source>
</evidence>
<proteinExistence type="inferred from homology"/>
<evidence type="ECO:0000256" key="2">
    <source>
        <dbReference type="ARBA" id="ARBA00008714"/>
    </source>
</evidence>
<evidence type="ECO:0000313" key="8">
    <source>
        <dbReference type="EMBL" id="OAE21785.1"/>
    </source>
</evidence>
<dbReference type="GO" id="GO:0006289">
    <property type="term" value="P:nucleotide-excision repair"/>
    <property type="evidence" value="ECO:0007669"/>
    <property type="project" value="InterPro"/>
</dbReference>
<keyword evidence="9" id="KW-1185">Reference proteome</keyword>
<name>A0A176VP84_MARPO</name>
<dbReference type="Gene3D" id="6.10.140.1200">
    <property type="match status" value="1"/>
</dbReference>
<evidence type="ECO:0000256" key="3">
    <source>
        <dbReference type="ARBA" id="ARBA00012682"/>
    </source>
</evidence>
<dbReference type="Pfam" id="PF03909">
    <property type="entry name" value="BSD"/>
    <property type="match status" value="1"/>
</dbReference>
<dbReference type="Pfam" id="PF00081">
    <property type="entry name" value="Sod_Fe_N"/>
    <property type="match status" value="1"/>
</dbReference>
<dbReference type="InterPro" id="IPR001189">
    <property type="entry name" value="Mn/Fe_SOD"/>
</dbReference>
<evidence type="ECO:0000256" key="5">
    <source>
        <dbReference type="ARBA" id="ARBA00023002"/>
    </source>
</evidence>
<dbReference type="InterPro" id="IPR036314">
    <property type="entry name" value="SOD_C_sf"/>
</dbReference>
<dbReference type="Gene3D" id="3.55.40.20">
    <property type="entry name" value="Iron/manganese superoxide dismutase, C-terminal domain"/>
    <property type="match status" value="2"/>
</dbReference>
<comment type="caution">
    <text evidence="8">The sequence shown here is derived from an EMBL/GenBank/DDBJ whole genome shotgun (WGS) entry which is preliminary data.</text>
</comment>
<dbReference type="GO" id="GO:0000439">
    <property type="term" value="C:transcription factor TFIIH core complex"/>
    <property type="evidence" value="ECO:0007669"/>
    <property type="project" value="InterPro"/>
</dbReference>
<dbReference type="SUPFAM" id="SSF140383">
    <property type="entry name" value="BSD domain-like"/>
    <property type="match status" value="1"/>
</dbReference>
<dbReference type="InterPro" id="IPR019832">
    <property type="entry name" value="Mn/Fe_SOD_C"/>
</dbReference>
<evidence type="ECO:0000256" key="6">
    <source>
        <dbReference type="ARBA" id="ARBA00023004"/>
    </source>
</evidence>
<dbReference type="AlphaFoldDB" id="A0A176VP84"/>
<comment type="cofactor">
    <cofactor evidence="1">
        <name>Fe cation</name>
        <dbReference type="ChEBI" id="CHEBI:24875"/>
    </cofactor>
</comment>
<keyword evidence="6" id="KW-0408">Iron</keyword>
<reference evidence="8" key="1">
    <citation type="submission" date="2016-03" db="EMBL/GenBank/DDBJ databases">
        <title>Mechanisms controlling the formation of the plant cell surface in tip-growing cells are functionally conserved among land plants.</title>
        <authorList>
            <person name="Honkanen S."/>
            <person name="Jones V.A."/>
            <person name="Morieri G."/>
            <person name="Champion C."/>
            <person name="Hetherington A.J."/>
            <person name="Kelly S."/>
            <person name="Saint-Marcoux D."/>
            <person name="Proust H."/>
            <person name="Prescott H."/>
            <person name="Dolan L."/>
        </authorList>
    </citation>
    <scope>NUCLEOTIDE SEQUENCE [LARGE SCALE GENOMIC DNA]</scope>
    <source>
        <tissue evidence="8">Whole gametophyte</tissue>
    </source>
</reference>
<protein>
    <recommendedName>
        <fullName evidence="3">superoxide dismutase</fullName>
        <ecNumber evidence="3">1.15.1.1</ecNumber>
    </recommendedName>
</protein>
<dbReference type="SUPFAM" id="SSF54719">
    <property type="entry name" value="Fe,Mn superoxide dismutase (SOD), C-terminal domain"/>
    <property type="match status" value="2"/>
</dbReference>
<accession>A0A176VP84</accession>
<dbReference type="PROSITE" id="PS50858">
    <property type="entry name" value="BSD"/>
    <property type="match status" value="2"/>
</dbReference>
<dbReference type="Proteomes" id="UP000077202">
    <property type="component" value="Unassembled WGS sequence"/>
</dbReference>
<feature type="domain" description="BSD" evidence="7">
    <location>
        <begin position="569"/>
        <end position="621"/>
    </location>
</feature>
<dbReference type="GO" id="GO:0004784">
    <property type="term" value="F:superoxide dismutase activity"/>
    <property type="evidence" value="ECO:0007669"/>
    <property type="project" value="UniProtKB-EC"/>
</dbReference>
<dbReference type="Pfam" id="PF02777">
    <property type="entry name" value="Sod_Fe_C"/>
    <property type="match status" value="2"/>
</dbReference>
<evidence type="ECO:0000256" key="4">
    <source>
        <dbReference type="ARBA" id="ARBA00022723"/>
    </source>
</evidence>
<evidence type="ECO:0000256" key="1">
    <source>
        <dbReference type="ARBA" id="ARBA00001962"/>
    </source>
</evidence>
<sequence length="1035" mass="113717">MAMAAVTGTRCLLPVPSLRSSKARPSNATSLKVKLPLGAPVAKFDLADPPYPLDALEPHMSKETLEFHWGKHHRAYVNNLNGQIENSDLERNTLEEIVQSSYNNGNPTPAFNNAGQIWNHDFFWQSMKPGGGGPPTGEVAELINRDFGSYDNFVKEFKAGGATQFGSGWAWLVLKNGKLAIEKTPNAVTPILWGSIPLLVVDVWETRQSKTSTSFVLDHNFLKLEGDTHFALVFYHTNAGESTLTTQHAYYLDFQNRRPDYLSTFVNELISWDAVNERLARAKASVNLGTPSIPEHVGERGASNGFHSPFANSERSLISRFWDDGDSPMLMLLPTAAANKLERSFVKKCWHSGAQGGELRAMDSTVLTVKAKYMGPSKKGPAMPGILTMSETRFKWVPADASVSGPLDVEFSVIKAHFFSKGKKALLNLSKGADAKAEGFVFEYDDFKDRDACRDHVAKILGKQNSAGGGVPAAATAGQAAKPNVPMTPGAQSDQFDLAEMERRLKLLQTDSELQKLHSQLVMGQVLSEAEFWSARKHMLDEDPTRGPKQKTGLKTAMLADVRPLTDGRTNKVTFNLTPEIIHQIFTEKPAVHRAFLLNVPTKMSDVDFWTKYCRAEYLYRTKNQAAAAAEAADDEDLAVFTAEDDIIQSEARRKIRKVDPSLDMAADVGDDYTHLPGHGIYRDGTKEDVEYNTGAKVRSIMNDINRHAAVVLEGRPLDGLSGAEDTATVAHALALAQQAQAVSEKAEDAEQKRLERLRSMTVNEDLMGPQEAPHVPLCIQDPRKYFDSQAAGVAGDAGPAAPTSSDPAEALDFFHEQMAAWKKNGLQDSSFMAPAVALKVMTDLTREISGTKFTLGRTAEKNVLDSLPKPVKDDLLQQSAVVHELLRHFWVCYPLTSKILLEKANRLKEAMSQIYTRLQNTKESASAELRHQISQLVQPMFQALDAAFTHYEEDTQRRATKTAQKQAPGQVNGSNVPKLVAGRVEVRVSRSLAYGYAFDSPWALMVGQTIGHAVRVCGGVGSATLANWPSSNRG</sequence>
<feature type="domain" description="BSD" evidence="7">
    <location>
        <begin position="490"/>
        <end position="534"/>
    </location>
</feature>
<comment type="similarity">
    <text evidence="2">Belongs to the iron/manganese superoxide dismutase family.</text>
</comment>
<dbReference type="InterPro" id="IPR005607">
    <property type="entry name" value="BSD_dom"/>
</dbReference>
<dbReference type="PRINTS" id="PR01703">
    <property type="entry name" value="MNSODISMTASE"/>
</dbReference>
<dbReference type="SUPFAM" id="SSF46609">
    <property type="entry name" value="Fe,Mn superoxide dismutase (SOD), N-terminal domain"/>
    <property type="match status" value="1"/>
</dbReference>
<dbReference type="GO" id="GO:0046872">
    <property type="term" value="F:metal ion binding"/>
    <property type="evidence" value="ECO:0007669"/>
    <property type="project" value="UniProtKB-KW"/>
</dbReference>
<dbReference type="EMBL" id="LVLJ01003342">
    <property type="protein sequence ID" value="OAE21785.1"/>
    <property type="molecule type" value="Genomic_DNA"/>
</dbReference>
<keyword evidence="4" id="KW-0479">Metal-binding</keyword>
<dbReference type="SMART" id="SM00751">
    <property type="entry name" value="BSD"/>
    <property type="match status" value="2"/>
</dbReference>
<dbReference type="GO" id="GO:0006351">
    <property type="term" value="P:DNA-templated transcription"/>
    <property type="evidence" value="ECO:0007669"/>
    <property type="project" value="InterPro"/>
</dbReference>
<gene>
    <name evidence="8" type="ORF">AXG93_2550s1230</name>
</gene>
<dbReference type="PANTHER" id="PTHR12856">
    <property type="entry name" value="TRANSCRIPTION INITIATION FACTOR IIH-RELATED"/>
    <property type="match status" value="1"/>
</dbReference>
<dbReference type="InterPro" id="IPR019831">
    <property type="entry name" value="Mn/Fe_SOD_N"/>
</dbReference>
<evidence type="ECO:0000313" key="9">
    <source>
        <dbReference type="Proteomes" id="UP000077202"/>
    </source>
</evidence>
<dbReference type="Gene3D" id="1.10.287.990">
    <property type="entry name" value="Fe,Mn superoxide dismutase (SOD) domain"/>
    <property type="match status" value="1"/>
</dbReference>
<keyword evidence="5" id="KW-0560">Oxidoreductase</keyword>
<organism evidence="8 9">
    <name type="scientific">Marchantia polymorpha subsp. ruderalis</name>
    <dbReference type="NCBI Taxonomy" id="1480154"/>
    <lineage>
        <taxon>Eukaryota</taxon>
        <taxon>Viridiplantae</taxon>
        <taxon>Streptophyta</taxon>
        <taxon>Embryophyta</taxon>
        <taxon>Marchantiophyta</taxon>
        <taxon>Marchantiopsida</taxon>
        <taxon>Marchantiidae</taxon>
        <taxon>Marchantiales</taxon>
        <taxon>Marchantiaceae</taxon>
        <taxon>Marchantia</taxon>
    </lineage>
</organism>
<dbReference type="InterPro" id="IPR027079">
    <property type="entry name" value="Tfb1/GTF2H1"/>
</dbReference>
<dbReference type="InterPro" id="IPR035925">
    <property type="entry name" value="BSD_dom_sf"/>
</dbReference>
<dbReference type="FunFam" id="1.10.287.990:FF:000002">
    <property type="entry name" value="Superoxide dismutase"/>
    <property type="match status" value="1"/>
</dbReference>
<dbReference type="EC" id="1.15.1.1" evidence="3"/>